<reference evidence="11" key="2">
    <citation type="submission" date="2015-07" db="EMBL/GenBank/DDBJ databases">
        <title>Contrasting host-pathogen interactions and genome evolution in two generalist and specialist microsporidian pathogens of mosquitoes.</title>
        <authorList>
            <consortium name="The Broad Institute Genomics Platform"/>
            <consortium name="The Broad Institute Genome Sequencing Center for Infectious Disease"/>
            <person name="Cuomo C.A."/>
            <person name="Sanscrainte N.D."/>
            <person name="Goldberg J.M."/>
            <person name="Heiman D."/>
            <person name="Young S."/>
            <person name="Zeng Q."/>
            <person name="Becnel J.J."/>
            <person name="Birren B.W."/>
        </authorList>
    </citation>
    <scope>NUCLEOTIDE SEQUENCE [LARGE SCALE GENOMIC DNA]</scope>
    <source>
        <strain evidence="11">USNM 41457</strain>
    </source>
</reference>
<evidence type="ECO:0000256" key="6">
    <source>
        <dbReference type="ARBA" id="ARBA00022741"/>
    </source>
</evidence>
<organism evidence="10 11">
    <name type="scientific">Edhazardia aedis (strain USNM 41457)</name>
    <name type="common">Microsporidian parasite</name>
    <dbReference type="NCBI Taxonomy" id="1003232"/>
    <lineage>
        <taxon>Eukaryota</taxon>
        <taxon>Fungi</taxon>
        <taxon>Fungi incertae sedis</taxon>
        <taxon>Microsporidia</taxon>
        <taxon>Edhazardia</taxon>
    </lineage>
</organism>
<dbReference type="InterPro" id="IPR027417">
    <property type="entry name" value="P-loop_NTPase"/>
</dbReference>
<evidence type="ECO:0000313" key="10">
    <source>
        <dbReference type="EMBL" id="EJW01855.1"/>
    </source>
</evidence>
<keyword evidence="6" id="KW-0547">Nucleotide-binding</keyword>
<dbReference type="InterPro" id="IPR018094">
    <property type="entry name" value="Thymidylate_kinase"/>
</dbReference>
<dbReference type="GO" id="GO:0006233">
    <property type="term" value="P:dTDP biosynthetic process"/>
    <property type="evidence" value="ECO:0007669"/>
    <property type="project" value="InterPro"/>
</dbReference>
<dbReference type="OMA" id="YWHQFDA"/>
<dbReference type="AlphaFoldDB" id="J9DGX4"/>
<keyword evidence="11" id="KW-1185">Reference proteome</keyword>
<dbReference type="FunCoup" id="J9DGX4">
    <property type="interactions" value="130"/>
</dbReference>
<dbReference type="InterPro" id="IPR039430">
    <property type="entry name" value="Thymidylate_kin-like_dom"/>
</dbReference>
<dbReference type="HOGENOM" id="CLU_049131_3_2_1"/>
<dbReference type="CDD" id="cd01672">
    <property type="entry name" value="TMPK"/>
    <property type="match status" value="1"/>
</dbReference>
<keyword evidence="4" id="KW-0808">Transferase</keyword>
<dbReference type="NCBIfam" id="TIGR00041">
    <property type="entry name" value="DTMP_kinase"/>
    <property type="match status" value="1"/>
</dbReference>
<keyword evidence="7 10" id="KW-0418">Kinase</keyword>
<dbReference type="GO" id="GO:0004550">
    <property type="term" value="F:nucleoside diphosphate kinase activity"/>
    <property type="evidence" value="ECO:0007669"/>
    <property type="project" value="TreeGrafter"/>
</dbReference>
<dbReference type="GO" id="GO:0005829">
    <property type="term" value="C:cytosol"/>
    <property type="evidence" value="ECO:0007669"/>
    <property type="project" value="TreeGrafter"/>
</dbReference>
<comment type="caution">
    <text evidence="10">The sequence shown here is derived from an EMBL/GenBank/DDBJ whole genome shotgun (WGS) entry which is preliminary data.</text>
</comment>
<dbReference type="InParanoid" id="J9DGX4"/>
<proteinExistence type="inferred from homology"/>
<dbReference type="STRING" id="1003232.J9DGX4"/>
<sequence length="199" mass="22623">MSKECNGKFIVIEGIDKSGKSTLCKNLIEMLAHGTKQTVLLKSFPNRDSITGKVIDKYLNKKIQLNPQTIHLLFSANRWEEVQVYKDLKNKIIICDRYFLSGIAYTAAKGINLEWAKAPDMGLPVPDLIVFLDITAMETAKRSGYGDEKYDSICYQSKCYDLLKKMVFEHPNGVVIDANIKEDHLCKKVLNLILDLFDK</sequence>
<evidence type="ECO:0000256" key="2">
    <source>
        <dbReference type="ARBA" id="ARBA00009776"/>
    </source>
</evidence>
<evidence type="ECO:0000256" key="1">
    <source>
        <dbReference type="ARBA" id="ARBA00004992"/>
    </source>
</evidence>
<comment type="pathway">
    <text evidence="1">Pyrimidine metabolism; dTTP biosynthesis.</text>
</comment>
<protein>
    <recommendedName>
        <fullName evidence="3">dTMP kinase</fullName>
        <ecNumber evidence="3">2.7.4.9</ecNumber>
    </recommendedName>
</protein>
<dbReference type="SUPFAM" id="SSF52540">
    <property type="entry name" value="P-loop containing nucleoside triphosphate hydrolases"/>
    <property type="match status" value="1"/>
</dbReference>
<gene>
    <name evidence="10" type="ORF">EDEG_00342</name>
</gene>
<dbReference type="Gene3D" id="3.40.50.300">
    <property type="entry name" value="P-loop containing nucleotide triphosphate hydrolases"/>
    <property type="match status" value="1"/>
</dbReference>
<evidence type="ECO:0000256" key="4">
    <source>
        <dbReference type="ARBA" id="ARBA00022679"/>
    </source>
</evidence>
<dbReference type="PANTHER" id="PTHR10344">
    <property type="entry name" value="THYMIDYLATE KINASE"/>
    <property type="match status" value="1"/>
</dbReference>
<dbReference type="PANTHER" id="PTHR10344:SF1">
    <property type="entry name" value="THYMIDYLATE KINASE"/>
    <property type="match status" value="1"/>
</dbReference>
<dbReference type="Proteomes" id="UP000003163">
    <property type="component" value="Unassembled WGS sequence"/>
</dbReference>
<dbReference type="GO" id="GO:0004798">
    <property type="term" value="F:dTMP kinase activity"/>
    <property type="evidence" value="ECO:0007669"/>
    <property type="project" value="UniProtKB-EC"/>
</dbReference>
<dbReference type="EMBL" id="AFBI03000003">
    <property type="protein sequence ID" value="EJW01855.1"/>
    <property type="molecule type" value="Genomic_DNA"/>
</dbReference>
<dbReference type="Pfam" id="PF02223">
    <property type="entry name" value="Thymidylate_kin"/>
    <property type="match status" value="1"/>
</dbReference>
<accession>J9DGX4</accession>
<dbReference type="GO" id="GO:0005524">
    <property type="term" value="F:ATP binding"/>
    <property type="evidence" value="ECO:0007669"/>
    <property type="project" value="UniProtKB-KW"/>
</dbReference>
<feature type="domain" description="Thymidylate kinase-like" evidence="9">
    <location>
        <begin position="12"/>
        <end position="181"/>
    </location>
</feature>
<dbReference type="GO" id="GO:0005634">
    <property type="term" value="C:nucleus"/>
    <property type="evidence" value="ECO:0007669"/>
    <property type="project" value="TreeGrafter"/>
</dbReference>
<evidence type="ECO:0000256" key="7">
    <source>
        <dbReference type="ARBA" id="ARBA00022777"/>
    </source>
</evidence>
<evidence type="ECO:0000256" key="3">
    <source>
        <dbReference type="ARBA" id="ARBA00012980"/>
    </source>
</evidence>
<dbReference type="PROSITE" id="PS01331">
    <property type="entry name" value="THYMIDYLATE_KINASE"/>
    <property type="match status" value="1"/>
</dbReference>
<comment type="similarity">
    <text evidence="2">Belongs to the thymidylate kinase family.</text>
</comment>
<evidence type="ECO:0000313" key="11">
    <source>
        <dbReference type="Proteomes" id="UP000003163"/>
    </source>
</evidence>
<evidence type="ECO:0000259" key="9">
    <source>
        <dbReference type="Pfam" id="PF02223"/>
    </source>
</evidence>
<keyword evidence="8" id="KW-0067">ATP-binding</keyword>
<dbReference type="HAMAP" id="MF_00165">
    <property type="entry name" value="Thymidylate_kinase"/>
    <property type="match status" value="1"/>
</dbReference>
<reference evidence="10 11" key="1">
    <citation type="submission" date="2011-08" db="EMBL/GenBank/DDBJ databases">
        <authorList>
            <person name="Liu Z.J."/>
            <person name="Shi F.L."/>
            <person name="Lu J.Q."/>
            <person name="Li M."/>
            <person name="Wang Z.L."/>
        </authorList>
    </citation>
    <scope>NUCLEOTIDE SEQUENCE [LARGE SCALE GENOMIC DNA]</scope>
    <source>
        <strain evidence="10 11">USNM 41457</strain>
    </source>
</reference>
<dbReference type="GO" id="GO:0006235">
    <property type="term" value="P:dTTP biosynthetic process"/>
    <property type="evidence" value="ECO:0007669"/>
    <property type="project" value="TreeGrafter"/>
</dbReference>
<keyword evidence="5" id="KW-0545">Nucleotide biosynthesis</keyword>
<dbReference type="EC" id="2.7.4.9" evidence="3"/>
<evidence type="ECO:0000256" key="5">
    <source>
        <dbReference type="ARBA" id="ARBA00022727"/>
    </source>
</evidence>
<name>J9DGX4_EDHAE</name>
<evidence type="ECO:0000256" key="8">
    <source>
        <dbReference type="ARBA" id="ARBA00022840"/>
    </source>
</evidence>
<dbReference type="GO" id="GO:0005739">
    <property type="term" value="C:mitochondrion"/>
    <property type="evidence" value="ECO:0007669"/>
    <property type="project" value="TreeGrafter"/>
</dbReference>
<dbReference type="GO" id="GO:0006227">
    <property type="term" value="P:dUDP biosynthetic process"/>
    <property type="evidence" value="ECO:0007669"/>
    <property type="project" value="TreeGrafter"/>
</dbReference>
<dbReference type="OrthoDB" id="425602at2759"/>
<dbReference type="VEuPathDB" id="MicrosporidiaDB:EDEG_00342"/>
<dbReference type="InterPro" id="IPR018095">
    <property type="entry name" value="Thymidylate_kin_CS"/>
</dbReference>